<dbReference type="Proteomes" id="UP000032142">
    <property type="component" value="Unassembled WGS sequence"/>
</dbReference>
<comment type="caution">
    <text evidence="1">The sequence shown here is derived from an EMBL/GenBank/DDBJ whole genome shotgun (WGS) entry which is preliminary data.</text>
</comment>
<proteinExistence type="predicted"/>
<evidence type="ECO:0000313" key="1">
    <source>
        <dbReference type="EMBL" id="KHF97350.1"/>
    </source>
</evidence>
<name>A0A0B0MEL4_GOSAR</name>
<evidence type="ECO:0000313" key="2">
    <source>
        <dbReference type="Proteomes" id="UP000032142"/>
    </source>
</evidence>
<organism evidence="1 2">
    <name type="scientific">Gossypium arboreum</name>
    <name type="common">Tree cotton</name>
    <name type="synonym">Gossypium nanking</name>
    <dbReference type="NCBI Taxonomy" id="29729"/>
    <lineage>
        <taxon>Eukaryota</taxon>
        <taxon>Viridiplantae</taxon>
        <taxon>Streptophyta</taxon>
        <taxon>Embryophyta</taxon>
        <taxon>Tracheophyta</taxon>
        <taxon>Spermatophyta</taxon>
        <taxon>Magnoliopsida</taxon>
        <taxon>eudicotyledons</taxon>
        <taxon>Gunneridae</taxon>
        <taxon>Pentapetalae</taxon>
        <taxon>rosids</taxon>
        <taxon>malvids</taxon>
        <taxon>Malvales</taxon>
        <taxon>Malvaceae</taxon>
        <taxon>Malvoideae</taxon>
        <taxon>Gossypium</taxon>
    </lineage>
</organism>
<dbReference type="EMBL" id="JRRC01004509">
    <property type="protein sequence ID" value="KHF97350.1"/>
    <property type="molecule type" value="Genomic_DNA"/>
</dbReference>
<protein>
    <submittedName>
        <fullName evidence="1">Uncharacterized protein</fullName>
    </submittedName>
</protein>
<reference evidence="2" key="1">
    <citation type="submission" date="2014-09" db="EMBL/GenBank/DDBJ databases">
        <authorList>
            <person name="Mudge J."/>
            <person name="Ramaraj T."/>
            <person name="Lindquist I.E."/>
            <person name="Bharti A.K."/>
            <person name="Sundararajan A."/>
            <person name="Cameron C.T."/>
            <person name="Woodward J.E."/>
            <person name="May G.D."/>
            <person name="Brubaker C."/>
            <person name="Broadhvest J."/>
            <person name="Wilkins T.A."/>
        </authorList>
    </citation>
    <scope>NUCLEOTIDE SEQUENCE</scope>
    <source>
        <strain evidence="2">cv. AKA8401</strain>
    </source>
</reference>
<accession>A0A0B0MEL4</accession>
<gene>
    <name evidence="1" type="ORF">F383_36755</name>
</gene>
<keyword evidence="2" id="KW-1185">Reference proteome</keyword>
<dbReference type="AlphaFoldDB" id="A0A0B0MEL4"/>
<sequence>MALQIPYFCPHGQRHGRVSQSYLIHGHGTQLMLHKALHTDV</sequence>